<evidence type="ECO:0000313" key="2">
    <source>
        <dbReference type="Proteomes" id="UP000070501"/>
    </source>
</evidence>
<reference evidence="2" key="1">
    <citation type="submission" date="2016-02" db="EMBL/GenBank/DDBJ databases">
        <title>Draft genome sequence of Microdochium bolleyi, a fungal endophyte of beachgrass.</title>
        <authorList>
            <consortium name="DOE Joint Genome Institute"/>
            <person name="David A.S."/>
            <person name="May G."/>
            <person name="Haridas S."/>
            <person name="Lim J."/>
            <person name="Wang M."/>
            <person name="Labutti K."/>
            <person name="Lipzen A."/>
            <person name="Barry K."/>
            <person name="Grigoriev I.V."/>
        </authorList>
    </citation>
    <scope>NUCLEOTIDE SEQUENCE [LARGE SCALE GENOMIC DNA]</scope>
    <source>
        <strain evidence="2">J235TASD1</strain>
    </source>
</reference>
<dbReference type="Proteomes" id="UP000070501">
    <property type="component" value="Unassembled WGS sequence"/>
</dbReference>
<dbReference type="OrthoDB" id="4436466at2759"/>
<organism evidence="1 2">
    <name type="scientific">Microdochium bolleyi</name>
    <dbReference type="NCBI Taxonomy" id="196109"/>
    <lineage>
        <taxon>Eukaryota</taxon>
        <taxon>Fungi</taxon>
        <taxon>Dikarya</taxon>
        <taxon>Ascomycota</taxon>
        <taxon>Pezizomycotina</taxon>
        <taxon>Sordariomycetes</taxon>
        <taxon>Xylariomycetidae</taxon>
        <taxon>Xylariales</taxon>
        <taxon>Microdochiaceae</taxon>
        <taxon>Microdochium</taxon>
    </lineage>
</organism>
<accession>A0A136IKF2</accession>
<keyword evidence="2" id="KW-1185">Reference proteome</keyword>
<dbReference type="EMBL" id="KQ964282">
    <property type="protein sequence ID" value="KXJ85423.1"/>
    <property type="molecule type" value="Genomic_DNA"/>
</dbReference>
<proteinExistence type="predicted"/>
<protein>
    <submittedName>
        <fullName evidence="1">Uncharacterized protein</fullName>
    </submittedName>
</protein>
<name>A0A136IKF2_9PEZI</name>
<sequence>MIAPLPPDDPLRKSAYLQKINTLGNPVIADICIKRLPLASIRPELQHDQALLVTEFARGVWAGWAFAPQRWLFTRIFRSPENSHLKFSQQEIRGSTFEVGTEFIDQFEVVERTPTSVVVREGGSPRQLTPREVDGLITTSVRIDREAGEVELALSTILFKGRERVLDGSMPVPYPIELLHYMYARALVQSGSQALR</sequence>
<dbReference type="STRING" id="196109.A0A136IKF2"/>
<dbReference type="AlphaFoldDB" id="A0A136IKF2"/>
<dbReference type="InParanoid" id="A0A136IKF2"/>
<evidence type="ECO:0000313" key="1">
    <source>
        <dbReference type="EMBL" id="KXJ85423.1"/>
    </source>
</evidence>
<gene>
    <name evidence="1" type="ORF">Micbo1qcDRAFT_141570</name>
</gene>